<dbReference type="STRING" id="1108050.A0A0B7G064"/>
<dbReference type="InterPro" id="IPR008266">
    <property type="entry name" value="Tyr_kinase_AS"/>
</dbReference>
<evidence type="ECO:0000256" key="1">
    <source>
        <dbReference type="SAM" id="MobiDB-lite"/>
    </source>
</evidence>
<dbReference type="GO" id="GO:0004672">
    <property type="term" value="F:protein kinase activity"/>
    <property type="evidence" value="ECO:0007669"/>
    <property type="project" value="InterPro"/>
</dbReference>
<evidence type="ECO:0000313" key="3">
    <source>
        <dbReference type="EMBL" id="CEL63355.1"/>
    </source>
</evidence>
<dbReference type="Proteomes" id="UP000059188">
    <property type="component" value="Unassembled WGS sequence"/>
</dbReference>
<dbReference type="PROSITE" id="PS00109">
    <property type="entry name" value="PROTEIN_KINASE_TYR"/>
    <property type="match status" value="1"/>
</dbReference>
<feature type="region of interest" description="Disordered" evidence="1">
    <location>
        <begin position="311"/>
        <end position="336"/>
    </location>
</feature>
<accession>A0A0B7G064</accession>
<organism evidence="3 4">
    <name type="scientific">Thanatephorus cucumeris (strain AG1-IB / isolate 7/3/14)</name>
    <name type="common">Lettuce bottom rot fungus</name>
    <name type="synonym">Rhizoctonia solani</name>
    <dbReference type="NCBI Taxonomy" id="1108050"/>
    <lineage>
        <taxon>Eukaryota</taxon>
        <taxon>Fungi</taxon>
        <taxon>Dikarya</taxon>
        <taxon>Basidiomycota</taxon>
        <taxon>Agaricomycotina</taxon>
        <taxon>Agaricomycetes</taxon>
        <taxon>Cantharellales</taxon>
        <taxon>Ceratobasidiaceae</taxon>
        <taxon>Rhizoctonia</taxon>
        <taxon>Rhizoctonia solani AG-1</taxon>
    </lineage>
</organism>
<dbReference type="Pfam" id="PF17667">
    <property type="entry name" value="Pkinase_fungal"/>
    <property type="match status" value="2"/>
</dbReference>
<proteinExistence type="predicted"/>
<feature type="domain" description="Fungal-type protein kinase" evidence="2">
    <location>
        <begin position="118"/>
        <end position="310"/>
    </location>
</feature>
<dbReference type="InterPro" id="IPR011009">
    <property type="entry name" value="Kinase-like_dom_sf"/>
</dbReference>
<evidence type="ECO:0000313" key="4">
    <source>
        <dbReference type="Proteomes" id="UP000059188"/>
    </source>
</evidence>
<feature type="domain" description="Fungal-type protein kinase" evidence="2">
    <location>
        <begin position="347"/>
        <end position="512"/>
    </location>
</feature>
<reference evidence="3 4" key="1">
    <citation type="submission" date="2014-11" db="EMBL/GenBank/DDBJ databases">
        <authorList>
            <person name="Wibberg Daniel"/>
        </authorList>
    </citation>
    <scope>NUCLEOTIDE SEQUENCE [LARGE SCALE GENOMIC DNA]</scope>
    <source>
        <strain evidence="3">Rhizoctonia solani AG1-IB 7/3/14</strain>
    </source>
</reference>
<dbReference type="SUPFAM" id="SSF56112">
    <property type="entry name" value="Protein kinase-like (PK-like)"/>
    <property type="match status" value="1"/>
</dbReference>
<feature type="region of interest" description="Disordered" evidence="1">
    <location>
        <begin position="578"/>
        <end position="614"/>
    </location>
</feature>
<gene>
    <name evidence="3" type="ORF">RSOLAG1IB_05399</name>
</gene>
<dbReference type="InterPro" id="IPR040976">
    <property type="entry name" value="Pkinase_fungal"/>
</dbReference>
<dbReference type="EMBL" id="LN679107">
    <property type="protein sequence ID" value="CEL63355.1"/>
    <property type="molecule type" value="Genomic_DNA"/>
</dbReference>
<protein>
    <recommendedName>
        <fullName evidence="2">Fungal-type protein kinase domain-containing protein</fullName>
    </recommendedName>
</protein>
<dbReference type="PANTHER" id="PTHR38248:SF2">
    <property type="entry name" value="FUNK1 11"/>
    <property type="match status" value="1"/>
</dbReference>
<dbReference type="PANTHER" id="PTHR38248">
    <property type="entry name" value="FUNK1 6"/>
    <property type="match status" value="1"/>
</dbReference>
<sequence>MDRCIMDEMYGNIYCDPDFAGNLLAVKNEHAPLMETVLRNCPTSFNRKLKSSTSGEHSLYKPIVDVLNSIKEAVDTVRKDNHLGTLGQAFLDHHAHDLSSQDPQMSHVRPDLVMFEGAQAAWETLVMPIEIKAKVTYLKVGMKKLARYAYGILSHQIHRRYVYGMVICRWAATFVRFDRSGILHSKPIDMRKQPDEFRRAFAGLMMLDRDGFGYDTAFSTELTPDGEVEYYVDLPEYAFLYDEAVSEPEIAPLASANYPTTDDNDASSQQGTVDRQLPTRRFKVMERLCHRKSICGRATIVLRIREARKRTQGQGGTVEPPSGHRTRRFTTQQTKLDKPEWEEVPGANDYVLKMIWRSPNKQPEGEVLERLGRAHGVPEYLWHSDKLKQGATCHKSSSDTCDTCHDITPIQPVQTAINLCNLNVEVMEEEKEGRNPQHAEVDTDTYTEELNADRAPRIYNWMLLRSVGRPLCTARDTRELLEVILDGILGYWHALNRGILHRDITHGNVLILIPEVGRRVRTESISQNSSQAPTVPEGLKKSEELLQKAVARISRGSRGFLGDYDLYTTHGGLGPWLFGQPSKRKSREPGSPTRDTGVTLEAGPRPKRHKRNDQSTLVAISNEKSRDLDLSQDLSRLPPIAPDGKRYKPLDFRTGAPTFMSSRVLQIGPGERFRQTHEDDLESFFWLIYWCTIQHTDPGRSPNDASIKFLGELDPLKTDWKNLGLAKLGILSKCHNGKIYKDLKSCENAWADDPILAKVIQQLGSHFSGFNDNFSDQYGPEDQFLQIVDIITKAIEETNSDGDTFNA</sequence>
<evidence type="ECO:0000259" key="2">
    <source>
        <dbReference type="Pfam" id="PF17667"/>
    </source>
</evidence>
<dbReference type="AlphaFoldDB" id="A0A0B7G064"/>
<feature type="region of interest" description="Disordered" evidence="1">
    <location>
        <begin position="254"/>
        <end position="273"/>
    </location>
</feature>
<keyword evidence="4" id="KW-1185">Reference proteome</keyword>
<name>A0A0B7G064_THACB</name>
<dbReference type="OrthoDB" id="2747778at2759"/>
<feature type="compositionally biased region" description="Polar residues" evidence="1">
    <location>
        <begin position="257"/>
        <end position="273"/>
    </location>
</feature>